<dbReference type="EMBL" id="JABANO010011540">
    <property type="protein sequence ID" value="KAF4743304.1"/>
    <property type="molecule type" value="Genomic_DNA"/>
</dbReference>
<gene>
    <name evidence="1" type="ORF">FOZ60_011928</name>
    <name evidence="2" type="ORF">FOZ63_019168</name>
</gene>
<reference evidence="3 4" key="1">
    <citation type="submission" date="2020-04" db="EMBL/GenBank/DDBJ databases">
        <title>Perkinsus olseni comparative genomics.</title>
        <authorList>
            <person name="Bogema D.R."/>
        </authorList>
    </citation>
    <scope>NUCLEOTIDE SEQUENCE [LARGE SCALE GENOMIC DNA]</scope>
    <source>
        <strain evidence="1">00978-12</strain>
        <strain evidence="2 4">ATCC PRA-207</strain>
    </source>
</reference>
<evidence type="ECO:0000313" key="2">
    <source>
        <dbReference type="EMBL" id="KAF4743304.1"/>
    </source>
</evidence>
<sequence>MIDCPTRIRIDADRFMQKQYSDEPACRLAPSRQAIRRFITSTSALYTRTHNRPDGLNPNGRRECLISTFLYAAAQSTSIITWLPAAWPAKPPPLVPSPTSCRWE</sequence>
<comment type="caution">
    <text evidence="1">The sequence shown here is derived from an EMBL/GenBank/DDBJ whole genome shotgun (WGS) entry which is preliminary data.</text>
</comment>
<organism evidence="1 3">
    <name type="scientific">Perkinsus olseni</name>
    <name type="common">Perkinsus atlanticus</name>
    <dbReference type="NCBI Taxonomy" id="32597"/>
    <lineage>
        <taxon>Eukaryota</taxon>
        <taxon>Sar</taxon>
        <taxon>Alveolata</taxon>
        <taxon>Perkinsozoa</taxon>
        <taxon>Perkinsea</taxon>
        <taxon>Perkinsida</taxon>
        <taxon>Perkinsidae</taxon>
        <taxon>Perkinsus</taxon>
    </lineage>
</organism>
<evidence type="ECO:0000313" key="1">
    <source>
        <dbReference type="EMBL" id="KAF4681586.1"/>
    </source>
</evidence>
<keyword evidence="4" id="KW-1185">Reference proteome</keyword>
<accession>A0A7J6NCK1</accession>
<dbReference type="EMBL" id="JABANP010000503">
    <property type="protein sequence ID" value="KAF4681586.1"/>
    <property type="molecule type" value="Genomic_DNA"/>
</dbReference>
<dbReference type="Proteomes" id="UP000553632">
    <property type="component" value="Unassembled WGS sequence"/>
</dbReference>
<protein>
    <submittedName>
        <fullName evidence="1">Uncharacterized protein</fullName>
    </submittedName>
</protein>
<name>A0A7J6NCK1_PEROL</name>
<proteinExistence type="predicted"/>
<dbReference type="AlphaFoldDB" id="A0A7J6NCK1"/>
<evidence type="ECO:0000313" key="4">
    <source>
        <dbReference type="Proteomes" id="UP000553632"/>
    </source>
</evidence>
<dbReference type="Proteomes" id="UP000541610">
    <property type="component" value="Unassembled WGS sequence"/>
</dbReference>
<evidence type="ECO:0000313" key="3">
    <source>
        <dbReference type="Proteomes" id="UP000541610"/>
    </source>
</evidence>